<dbReference type="Pfam" id="PF01284">
    <property type="entry name" value="MARVEL"/>
    <property type="match status" value="1"/>
</dbReference>
<evidence type="ECO:0000256" key="1">
    <source>
        <dbReference type="ARBA" id="ARBA00004141"/>
    </source>
</evidence>
<sequence length="211" mass="22416">MAKLAVLGPQVLQFLLALTVLGLAAHFVRIWVIGSAPVTIRYTVFVGAFGMFVAIVGAAVLLFASESASSIVQLGPVLLDAIFAILALAAGIAWAIGLGGGLENCKHGGNMLKNNLLNQGSRGSGKNKVYGVFKGTNDEEKVYHRLQGNCRRARADEALLFISTAISLGFVVYGFLKARKASGGLVSFQLGKLGRRTYVYLEQTVLRVMGL</sequence>
<dbReference type="GO" id="GO:0005886">
    <property type="term" value="C:plasma membrane"/>
    <property type="evidence" value="ECO:0007669"/>
    <property type="project" value="TreeGrafter"/>
</dbReference>
<reference evidence="7 8" key="1">
    <citation type="journal article" date="2011" name="Cell">
        <title>Insight into structure and assembly of the nuclear pore complex by utilizing the genome of a eukaryotic thermophile.</title>
        <authorList>
            <person name="Amlacher S."/>
            <person name="Sarges P."/>
            <person name="Flemming D."/>
            <person name="van Noort V."/>
            <person name="Kunze R."/>
            <person name="Devos D.P."/>
            <person name="Arumugam M."/>
            <person name="Bork P."/>
            <person name="Hurt E."/>
        </authorList>
    </citation>
    <scope>NUCLEOTIDE SEQUENCE [LARGE SCALE GENOMIC DNA]</scope>
    <source>
        <strain evidence="8">DSM 1495 / CBS 144.50 / IMI 039719</strain>
    </source>
</reference>
<evidence type="ECO:0000259" key="6">
    <source>
        <dbReference type="Pfam" id="PF01284"/>
    </source>
</evidence>
<evidence type="ECO:0000313" key="7">
    <source>
        <dbReference type="EMBL" id="EGS22062.1"/>
    </source>
</evidence>
<evidence type="ECO:0000256" key="5">
    <source>
        <dbReference type="SAM" id="Phobius"/>
    </source>
</evidence>
<dbReference type="Proteomes" id="UP000008066">
    <property type="component" value="Unassembled WGS sequence"/>
</dbReference>
<keyword evidence="8" id="KW-1185">Reference proteome</keyword>
<dbReference type="GO" id="GO:0070941">
    <property type="term" value="P:eisosome assembly"/>
    <property type="evidence" value="ECO:0007669"/>
    <property type="project" value="TreeGrafter"/>
</dbReference>
<keyword evidence="3 5" id="KW-1133">Transmembrane helix</keyword>
<dbReference type="RefSeq" id="XP_006694358.1">
    <property type="nucleotide sequence ID" value="XM_006694295.1"/>
</dbReference>
<evidence type="ECO:0000256" key="4">
    <source>
        <dbReference type="ARBA" id="ARBA00023136"/>
    </source>
</evidence>
<dbReference type="GeneID" id="18257985"/>
<dbReference type="InterPro" id="IPR008253">
    <property type="entry name" value="Marvel"/>
</dbReference>
<keyword evidence="4 5" id="KW-0472">Membrane</keyword>
<keyword evidence="2 5" id="KW-0812">Transmembrane</keyword>
<dbReference type="GO" id="GO:0032126">
    <property type="term" value="C:eisosome"/>
    <property type="evidence" value="ECO:0007669"/>
    <property type="project" value="TreeGrafter"/>
</dbReference>
<dbReference type="STRING" id="759272.G0S4A4"/>
<evidence type="ECO:0000313" key="8">
    <source>
        <dbReference type="Proteomes" id="UP000008066"/>
    </source>
</evidence>
<dbReference type="HOGENOM" id="CLU_125562_1_0_1"/>
<name>G0S4A4_CHATD</name>
<feature type="transmembrane region" description="Helical" evidence="5">
    <location>
        <begin position="77"/>
        <end position="96"/>
    </location>
</feature>
<accession>G0S4A4</accession>
<feature type="transmembrane region" description="Helical" evidence="5">
    <location>
        <begin position="158"/>
        <end position="176"/>
    </location>
</feature>
<dbReference type="EMBL" id="GL988041">
    <property type="protein sequence ID" value="EGS22062.1"/>
    <property type="molecule type" value="Genomic_DNA"/>
</dbReference>
<dbReference type="GO" id="GO:0072659">
    <property type="term" value="P:protein localization to plasma membrane"/>
    <property type="evidence" value="ECO:0007669"/>
    <property type="project" value="TreeGrafter"/>
</dbReference>
<dbReference type="InterPro" id="IPR052649">
    <property type="entry name" value="NCE102-like"/>
</dbReference>
<dbReference type="PANTHER" id="PTHR28165:SF2">
    <property type="entry name" value="MARVEL DOMAIN-CONTAINING PROTEIN"/>
    <property type="match status" value="1"/>
</dbReference>
<proteinExistence type="predicted"/>
<protein>
    <recommendedName>
        <fullName evidence="6">MARVEL domain-containing protein</fullName>
    </recommendedName>
</protein>
<feature type="domain" description="MARVEL" evidence="6">
    <location>
        <begin position="11"/>
        <end position="171"/>
    </location>
</feature>
<dbReference type="AlphaFoldDB" id="G0S4A4"/>
<dbReference type="PANTHER" id="PTHR28165">
    <property type="entry name" value="NON-CLASSICAL EXPORT PROTEIN 2-RELATED"/>
    <property type="match status" value="1"/>
</dbReference>
<comment type="subcellular location">
    <subcellularLocation>
        <location evidence="1">Membrane</location>
        <topology evidence="1">Multi-pass membrane protein</topology>
    </subcellularLocation>
</comment>
<dbReference type="KEGG" id="cthr:CTHT_0039470"/>
<dbReference type="OrthoDB" id="2017497at2759"/>
<evidence type="ECO:0000256" key="2">
    <source>
        <dbReference type="ARBA" id="ARBA00022692"/>
    </source>
</evidence>
<organism evidence="8">
    <name type="scientific">Chaetomium thermophilum (strain DSM 1495 / CBS 144.50 / IMI 039719)</name>
    <name type="common">Thermochaetoides thermophila</name>
    <dbReference type="NCBI Taxonomy" id="759272"/>
    <lineage>
        <taxon>Eukaryota</taxon>
        <taxon>Fungi</taxon>
        <taxon>Dikarya</taxon>
        <taxon>Ascomycota</taxon>
        <taxon>Pezizomycotina</taxon>
        <taxon>Sordariomycetes</taxon>
        <taxon>Sordariomycetidae</taxon>
        <taxon>Sordariales</taxon>
        <taxon>Chaetomiaceae</taxon>
        <taxon>Thermochaetoides</taxon>
    </lineage>
</organism>
<gene>
    <name evidence="7" type="ORF">CTHT_0039470</name>
</gene>
<feature type="transmembrane region" description="Helical" evidence="5">
    <location>
        <begin position="40"/>
        <end position="65"/>
    </location>
</feature>
<evidence type="ECO:0000256" key="3">
    <source>
        <dbReference type="ARBA" id="ARBA00022989"/>
    </source>
</evidence>